<accession>A0A6J5LWH0</accession>
<sequence length="105" mass="11200">MQKAIAEILLNGSVQNTVTKIITAAEVPILREIHGSDAVVNGQGLVTTKRTQAQETARLKSEYGAQVFSKVYAGTYPQLPATFGEVGLDIEKTETKPAKKVAAAE</sequence>
<organism evidence="1">
    <name type="scientific">uncultured Caudovirales phage</name>
    <dbReference type="NCBI Taxonomy" id="2100421"/>
    <lineage>
        <taxon>Viruses</taxon>
        <taxon>Duplodnaviria</taxon>
        <taxon>Heunggongvirae</taxon>
        <taxon>Uroviricota</taxon>
        <taxon>Caudoviricetes</taxon>
        <taxon>Peduoviridae</taxon>
        <taxon>Maltschvirus</taxon>
        <taxon>Maltschvirus maltsch</taxon>
    </lineage>
</organism>
<evidence type="ECO:0000313" key="1">
    <source>
        <dbReference type="EMBL" id="CAB4138835.1"/>
    </source>
</evidence>
<protein>
    <submittedName>
        <fullName evidence="1">Uncharacterized protein</fullName>
    </submittedName>
</protein>
<name>A0A6J5LWH0_9CAUD</name>
<dbReference type="EMBL" id="LR796363">
    <property type="protein sequence ID" value="CAB4138835.1"/>
    <property type="molecule type" value="Genomic_DNA"/>
</dbReference>
<proteinExistence type="predicted"/>
<gene>
    <name evidence="1" type="ORF">UFOVP341_33</name>
</gene>
<reference evidence="1" key="1">
    <citation type="submission" date="2020-04" db="EMBL/GenBank/DDBJ databases">
        <authorList>
            <person name="Chiriac C."/>
            <person name="Salcher M."/>
            <person name="Ghai R."/>
            <person name="Kavagutti S V."/>
        </authorList>
    </citation>
    <scope>NUCLEOTIDE SEQUENCE</scope>
</reference>